<reference evidence="2 3" key="1">
    <citation type="submission" date="2015-09" db="EMBL/GenBank/DDBJ databases">
        <title>Genome sequencing project for genomic taxonomy and phylogenomics of Bacillus-like bacteria.</title>
        <authorList>
            <person name="Liu B."/>
            <person name="Wang J."/>
            <person name="Zhu Y."/>
            <person name="Liu G."/>
            <person name="Chen Q."/>
            <person name="Chen Z."/>
            <person name="Lan J."/>
            <person name="Che J."/>
            <person name="Ge C."/>
            <person name="Shi H."/>
            <person name="Pan Z."/>
            <person name="Liu X."/>
        </authorList>
    </citation>
    <scope>NUCLEOTIDE SEQUENCE [LARGE SCALE GENOMIC DNA]</scope>
    <source>
        <strain evidence="2 3">FJAT-18043</strain>
    </source>
</reference>
<protein>
    <submittedName>
        <fullName evidence="2">Uncharacterized protein</fullName>
    </submittedName>
</protein>
<comment type="caution">
    <text evidence="2">The sequence shown here is derived from an EMBL/GenBank/DDBJ whole genome shotgun (WGS) entry which is preliminary data.</text>
</comment>
<feature type="transmembrane region" description="Helical" evidence="1">
    <location>
        <begin position="6"/>
        <end position="25"/>
    </location>
</feature>
<evidence type="ECO:0000313" key="3">
    <source>
        <dbReference type="Proteomes" id="UP000050996"/>
    </source>
</evidence>
<dbReference type="PATRIC" id="fig|1637975.4.peg.4020"/>
<dbReference type="RefSeq" id="WP_056685880.1">
    <property type="nucleotide sequence ID" value="NZ_LJIX01000006.1"/>
</dbReference>
<dbReference type="EMBL" id="LJIX01000006">
    <property type="protein sequence ID" value="KQL20687.1"/>
    <property type="molecule type" value="Genomic_DNA"/>
</dbReference>
<gene>
    <name evidence="2" type="ORF">AN957_20225</name>
</gene>
<feature type="transmembrane region" description="Helical" evidence="1">
    <location>
        <begin position="32"/>
        <end position="51"/>
    </location>
</feature>
<accession>A0A0Q3VIM3</accession>
<organism evidence="2 3">
    <name type="scientific">Cytobacillus solani</name>
    <dbReference type="NCBI Taxonomy" id="1637975"/>
    <lineage>
        <taxon>Bacteria</taxon>
        <taxon>Bacillati</taxon>
        <taxon>Bacillota</taxon>
        <taxon>Bacilli</taxon>
        <taxon>Bacillales</taxon>
        <taxon>Bacillaceae</taxon>
        <taxon>Cytobacillus</taxon>
    </lineage>
</organism>
<proteinExistence type="predicted"/>
<keyword evidence="1" id="KW-0812">Transmembrane</keyword>
<name>A0A0Q3VIM3_9BACI</name>
<feature type="transmembrane region" description="Helical" evidence="1">
    <location>
        <begin position="57"/>
        <end position="75"/>
    </location>
</feature>
<sequence>MENLLLAVISLVILVPIIYFLPLGLSSKGKILVIIISFFLANLGLLAQLSFPLWQTSLILLLLVFLSSIVIDSRLRKIIYPLSMKKIFHSHDEMTLDLIEREVDLENELPALQNAIEVSSRKTSNLVKIIASLSEMRTDDYREDVLIDEITPEVKIESLKKEVFQKQLSFEKDNLPEEVKLIEDSGEDFEEDISFLFNREELFKESFNGYTHQTQVKEEDLGYMSEIERMIAETDSSGQTENIELNLLNYQLEEVAATKEINNETSNITSLDNDEIQVLKLEKIEPRLETADSIEDDEPVIWEDVIEPIKIFKINNSNQGG</sequence>
<evidence type="ECO:0000313" key="2">
    <source>
        <dbReference type="EMBL" id="KQL20687.1"/>
    </source>
</evidence>
<evidence type="ECO:0000256" key="1">
    <source>
        <dbReference type="SAM" id="Phobius"/>
    </source>
</evidence>
<dbReference type="AlphaFoldDB" id="A0A0Q3VIM3"/>
<dbReference type="STRING" id="1637975.AN957_20225"/>
<keyword evidence="1" id="KW-0472">Membrane</keyword>
<keyword evidence="1" id="KW-1133">Transmembrane helix</keyword>
<dbReference type="Proteomes" id="UP000050996">
    <property type="component" value="Unassembled WGS sequence"/>
</dbReference>
<keyword evidence="3" id="KW-1185">Reference proteome</keyword>